<dbReference type="InterPro" id="IPR023213">
    <property type="entry name" value="CAT-like_dom_sf"/>
</dbReference>
<feature type="domain" description="Carrier" evidence="6">
    <location>
        <begin position="2051"/>
        <end position="2125"/>
    </location>
</feature>
<dbReference type="CDD" id="cd12114">
    <property type="entry name" value="A_NRPS_TlmIV_like"/>
    <property type="match status" value="1"/>
</dbReference>
<dbReference type="InterPro" id="IPR036736">
    <property type="entry name" value="ACP-like_sf"/>
</dbReference>
<dbReference type="Pfam" id="PF13193">
    <property type="entry name" value="AMP-binding_C"/>
    <property type="match status" value="2"/>
</dbReference>
<dbReference type="GO" id="GO:0043041">
    <property type="term" value="P:amino acid activation for nonribosomal peptide biosynthetic process"/>
    <property type="evidence" value="ECO:0007669"/>
    <property type="project" value="TreeGrafter"/>
</dbReference>
<dbReference type="InterPro" id="IPR025110">
    <property type="entry name" value="AMP-bd_C"/>
</dbReference>
<evidence type="ECO:0000256" key="2">
    <source>
        <dbReference type="ARBA" id="ARBA00004924"/>
    </source>
</evidence>
<evidence type="ECO:0000256" key="1">
    <source>
        <dbReference type="ARBA" id="ARBA00001957"/>
    </source>
</evidence>
<evidence type="ECO:0000256" key="4">
    <source>
        <dbReference type="ARBA" id="ARBA00022553"/>
    </source>
</evidence>
<dbReference type="Gene3D" id="3.40.50.980">
    <property type="match status" value="4"/>
</dbReference>
<dbReference type="InterPro" id="IPR010071">
    <property type="entry name" value="AA_adenyl_dom"/>
</dbReference>
<dbReference type="GO" id="GO:0016874">
    <property type="term" value="F:ligase activity"/>
    <property type="evidence" value="ECO:0007669"/>
    <property type="project" value="UniProtKB-KW"/>
</dbReference>
<dbReference type="InterPro" id="IPR001242">
    <property type="entry name" value="Condensation_dom"/>
</dbReference>
<accession>A0A7X2IL27</accession>
<gene>
    <name evidence="7" type="ORF">GJ700_09760</name>
</gene>
<proteinExistence type="predicted"/>
<evidence type="ECO:0000259" key="6">
    <source>
        <dbReference type="PROSITE" id="PS50075"/>
    </source>
</evidence>
<dbReference type="InterPro" id="IPR000873">
    <property type="entry name" value="AMP-dep_synth/lig_dom"/>
</dbReference>
<dbReference type="Pfam" id="PF00668">
    <property type="entry name" value="Condensation"/>
    <property type="match status" value="3"/>
</dbReference>
<dbReference type="InterPro" id="IPR045851">
    <property type="entry name" value="AMP-bd_C_sf"/>
</dbReference>
<comment type="caution">
    <text evidence="7">The sequence shown here is derived from an EMBL/GenBank/DDBJ whole genome shotgun (WGS) entry which is preliminary data.</text>
</comment>
<dbReference type="FunFam" id="3.40.50.12780:FF:000012">
    <property type="entry name" value="Non-ribosomal peptide synthetase"/>
    <property type="match status" value="1"/>
</dbReference>
<dbReference type="PROSITE" id="PS00455">
    <property type="entry name" value="AMP_BINDING"/>
    <property type="match status" value="2"/>
</dbReference>
<dbReference type="Gene3D" id="1.10.10.1830">
    <property type="entry name" value="Non-ribosomal peptide synthase, adenylation domain"/>
    <property type="match status" value="1"/>
</dbReference>
<dbReference type="GO" id="GO:0044550">
    <property type="term" value="P:secondary metabolite biosynthetic process"/>
    <property type="evidence" value="ECO:0007669"/>
    <property type="project" value="TreeGrafter"/>
</dbReference>
<dbReference type="NCBIfam" id="TIGR01733">
    <property type="entry name" value="AA-adenyl-dom"/>
    <property type="match status" value="2"/>
</dbReference>
<dbReference type="Gene3D" id="3.30.559.10">
    <property type="entry name" value="Chloramphenicol acetyltransferase-like domain"/>
    <property type="match status" value="3"/>
</dbReference>
<dbReference type="Gene3D" id="2.30.38.10">
    <property type="entry name" value="Luciferase, Domain 3"/>
    <property type="match status" value="2"/>
</dbReference>
<evidence type="ECO:0000256" key="5">
    <source>
        <dbReference type="ARBA" id="ARBA00022598"/>
    </source>
</evidence>
<keyword evidence="3" id="KW-0596">Phosphopantetheine</keyword>
<dbReference type="InterPro" id="IPR042099">
    <property type="entry name" value="ANL_N_sf"/>
</dbReference>
<protein>
    <submittedName>
        <fullName evidence="7">Amino acid adenylation domain-containing protein</fullName>
    </submittedName>
</protein>
<evidence type="ECO:0000313" key="7">
    <source>
        <dbReference type="EMBL" id="MRV71997.1"/>
    </source>
</evidence>
<dbReference type="Gene3D" id="3.30.559.30">
    <property type="entry name" value="Nonribosomal peptide synthetase, condensation domain"/>
    <property type="match status" value="3"/>
</dbReference>
<dbReference type="InterPro" id="IPR041464">
    <property type="entry name" value="TubC_N"/>
</dbReference>
<keyword evidence="4" id="KW-0597">Phosphoprotein</keyword>
<dbReference type="Pfam" id="PF18563">
    <property type="entry name" value="TubC_N"/>
    <property type="match status" value="1"/>
</dbReference>
<sequence length="3182" mass="341377">MTVNELLAKLAEARVTLSLTDGELRVKAPPGTMTPALLAELKAHKPALLNLLDRQDAAGLALADKRAVPATRTQLGIWMAEQAGAGSAYLMPAALQLDGALDTRALLAALTALTRRHPVLLSHFAWQDERLMLVRSNSAWQCAPVQSVAAQDADHAMAAFYAQPFDLAAGPLFRAAVLNLAPDRHLLLLALHHAVADGHSVNVLKRELAALYSRLSGQEAMPAPEEDAIGFENFAHWAGQQDTGPKLQYWLNQLASIPAPLRLPLAHAGHTASPAANPRLILDAAASAAVRRLAARLDCTPNMVMLAAFQLLLGRLSGAATVVTGIPGVQRPFAALADTVGLFLDVLPIKTTWQPDMTGDALLAQVRGSMIQALANDGVAFHDIVAGLDQPRTARHPVFQTFFNFMSQGEQEWRLTGLQCSALAPPAIASKFDLTLYVHDRPCFELEAHADTRRYSGATVALWLDQYRHLLARLCADSGQSVGAVALPGPRPGLAWPPRVDDLPRPEAQLRHWAEQTPGMPAVSAAGRTRTYAELQHDVAAMAHALAPRLTACGRPLALVSDRRYELVTAMYAALHLAIPFVVINAAYPAARINAILSACDAQCVLDLTGTAWPGATRLADLALPAAFSGLPPPGRPDQLAYLAVTSGSSGEPKLVQGQAAPLSHYARWARDELGMGTQVRCAMLSNVGHDPLLRDVFGCLGNGGHLLVPDMEMTATALAGWLERERPAVVGLSPALGRILTLHPDLARLTALRKLWFVGERLPASLVRQLRAALPHLHLYNFYGATETQQMLAVHRADDDLPYDIVPVGQAMPGGYCLVLNAAGEQAGTGEMGEVLFVSPLLSPGYAGGGDCGGFTRHQGLPAYRTGDRGFYDEAGRLHIAGRADRQVQIRGYRVAPEEVERVLLAWPGVAEVAVHVHGDAGEQVDAQLIAYVGAAPGCTLAPDQLAEFCRQHLPAPMLPSAFEILPQLPRNAHGKINYAALPRPRPDADHDTPPANPLEAQLAAIWRSVLGRESICCRRSLFAQGGHSLAAAHIVHAVARELGKELSLAQLFAHPTIAALAGLLATAPDAMRRDDALPAADVGQRHAPYPMSTLQRALYAARHAHDGARAVADTGCVELDISDFDLPRLSTAIQAVIARHDILRTVIVPGMALRVVPEIPPYVPQVHELGACGEADVEAQLAILRARMTALSFNHETWPNFAIHYVRLPHGRQRMLLALDILFLDYPSSQILLRDLMQAYEHGAAALGTLPLSLRDLMLHAQSPAMQQARARDQAYWLARVPGLPPAPRLPLADAAENTYRHANHHHRHWLSPGLWRGLQAQAGRLDCTPTALLLACFATVLERWSETSDFTVSLLLNERPAWHPAIAAMAGNFSSTLIYTHRRARESTLAAMATQCQHTLLEALSHRQFDGAEVMQAATRHHGRVIDQPVIFNSQLVHDAASTDAALPCLYKHIEGQARLWIEAIVCETAGGLELRWLSKDSLFPPGMVAAMFECFCQLAESAATPAAMAGALLPLPLPAAQAARRQRLNATAMALPTGLLHQPVIEQALRRPHATAVVQGDTRISYGQLLALADELAARLRAHGVANNELVAVHMEKSWRQVVAVLATGLAGAAYLPVDAGLPLARRRQLLELGQVRVVLVEQADAALGSQAQLAVAPLPAATGAGASAHPPLQSPVSPDCLAYVIFTSGSTGEPKGVMIRHSAARNTVEDINQRYAVGPADAVLGLSSLSFDLSVYDLFGVLGAGGKLVLAEPRHSRDPAVWRRLVERENVTLWNSVPALIQILSDYCGDDGIPRTLRCCLLSGDWIPVKLAARLRQSRPSMRLISLGGATEASIWSIYYPVTDVQPDWSSIPYGRPLANQGYLVLDDTLADCPDGVTGDLYITGVGLADGYWRAPEKTAASFLYCPRRRTAIYKTGDKGRYLADGDIEFLGREDSQVKLRGYRIELGEIEHVLGRHEGIAQAVVHLVRGTALGDMLAAYLVAATDGLDTAACVHDLRADCEASLPSYMRPASYQWLPALPLSANGKVDRAALPAPHIDLAPPAPSDQARGPGAVLMELAARLLGTAVDEEANFFALGGDSISAMRLSAELRQHGLQLDVSAIFGAPTIGALIGLCQPAMPAPQAGCAPAPVDLRDLDAPHDYVDAFRVTPMQRAMLLMSQVDAAAYVNQVRIVVRAGFDAQRFVHAWRRLCERHAILGAHFANLPDCGWVQLQPANPGVPLSEHRGVDDLDALAERRRRFDDGLERRPLSRFDAVHGAEGRVCLLWTFHHALLDGWSLPLLFAELSAVFDAPAAIEPASAPQFRQFAGWLEQQDGAAAQRYWRQYLAGIEHPTRVIHGADESVAAGAIVEQVQHLSAELSAALATVAQRARVTLSTLVRLAWGRTLQILSGDAPVLFGAVDNGRPQAVPDAERMLGLFLNTLPVRLACAPETAVDTCLAQLWQDQQQALAHGWMPLADIQQESGVAPGTALFESIVIVENYPADGLSAGLRGLEIDSITVDSKTHFDLALVVSPGERIAVNLQYQGRLVGPAYAKQVHQLCLRVLEGIAASRADTPLALLHSASPADLLAWERWRGGSGPHPALDILERLDHLGRATPEAPAVACGADSLTYGALHGAVAALAQRLQERQVTEGDAVLVCLPAGASLVVAMLAIWRCGAVYVPVDITQPAARIANIALQARPRLALVHGAGPAVAPAGVTQLAVDAPAPAMAAPPGAPWRCRGAAYLLFTSGTTGQPKGVLIEHAALQAFLAAASARLDAGRQLAVLSVTSATFDISLLEYLLPLAVGGRLLIAGETQRKDGHALARMLEQHAINCLQMTPTGWNILLAGGWRGTPGLTALCGGEPLTAPLARQLLSRCARLFNCYGPTEATIWSMIGEVRDNDLRDGITLSGPLAQSGHLVLDTQRRPVPLGACGELWICGPSLALGYLDNPEQTAERFQMLPDGKGGAVRAYRTGDRVQLRDGAGLVFLGRTDQQIKLHGYRIELAEIEHAIAAVPGVAGVACSVLRVTGQPDRLVAYVVVDGPDSLELAQVAVRDTLPAHMYPHLWQRLDVLPTHVSGKINRSALPAPHCEEMEPGVPATELQARLQELWQQVFGRSPIPLTAGFYALGGNSLLATRLAVHFKQQMPGLELDIRLLLGGASIAAIAQSLEQAYLINKNMSALAGDDAMDEMEW</sequence>
<name>A0A7X2IL27_9BURK</name>
<dbReference type="PROSITE" id="PS00012">
    <property type="entry name" value="PHOSPHOPANTETHEINE"/>
    <property type="match status" value="2"/>
</dbReference>
<keyword evidence="5" id="KW-0436">Ligase</keyword>
<dbReference type="Proteomes" id="UP000446768">
    <property type="component" value="Unassembled WGS sequence"/>
</dbReference>
<dbReference type="Pfam" id="PF00550">
    <property type="entry name" value="PP-binding"/>
    <property type="match status" value="3"/>
</dbReference>
<feature type="domain" description="Carrier" evidence="6">
    <location>
        <begin position="995"/>
        <end position="1070"/>
    </location>
</feature>
<dbReference type="InterPro" id="IPR006162">
    <property type="entry name" value="Ppantetheine_attach_site"/>
</dbReference>
<dbReference type="Gene3D" id="1.10.1200.10">
    <property type="entry name" value="ACP-like"/>
    <property type="match status" value="3"/>
</dbReference>
<dbReference type="EMBL" id="WKJJ01000005">
    <property type="protein sequence ID" value="MRV71997.1"/>
    <property type="molecule type" value="Genomic_DNA"/>
</dbReference>
<evidence type="ECO:0000256" key="3">
    <source>
        <dbReference type="ARBA" id="ARBA00022450"/>
    </source>
</evidence>
<comment type="cofactor">
    <cofactor evidence="1">
        <name>pantetheine 4'-phosphate</name>
        <dbReference type="ChEBI" id="CHEBI:47942"/>
    </cofactor>
</comment>
<dbReference type="SMART" id="SM00823">
    <property type="entry name" value="PKS_PP"/>
    <property type="match status" value="3"/>
</dbReference>
<dbReference type="Gene3D" id="3.40.50.12780">
    <property type="entry name" value="N-terminal domain of ligase-like"/>
    <property type="match status" value="1"/>
</dbReference>
<dbReference type="SUPFAM" id="SSF47336">
    <property type="entry name" value="ACP-like"/>
    <property type="match status" value="3"/>
</dbReference>
<dbReference type="PANTHER" id="PTHR45527">
    <property type="entry name" value="NONRIBOSOMAL PEPTIDE SYNTHETASE"/>
    <property type="match status" value="1"/>
</dbReference>
<dbReference type="PANTHER" id="PTHR45527:SF10">
    <property type="entry name" value="PYOCHELIN SYNTHASE PCHF"/>
    <property type="match status" value="1"/>
</dbReference>
<dbReference type="Gene3D" id="3.30.300.30">
    <property type="match status" value="3"/>
</dbReference>
<keyword evidence="8" id="KW-1185">Reference proteome</keyword>
<reference evidence="7 8" key="1">
    <citation type="submission" date="2019-11" db="EMBL/GenBank/DDBJ databases">
        <title>Novel species isolated from a subtropical stream in China.</title>
        <authorList>
            <person name="Lu H."/>
        </authorList>
    </citation>
    <scope>NUCLEOTIDE SEQUENCE [LARGE SCALE GENOMIC DNA]</scope>
    <source>
        <strain evidence="7 8">FT92W</strain>
    </source>
</reference>
<organism evidence="7 8">
    <name type="scientific">Pseudoduganella rivuli</name>
    <dbReference type="NCBI Taxonomy" id="2666085"/>
    <lineage>
        <taxon>Bacteria</taxon>
        <taxon>Pseudomonadati</taxon>
        <taxon>Pseudomonadota</taxon>
        <taxon>Betaproteobacteria</taxon>
        <taxon>Burkholderiales</taxon>
        <taxon>Oxalobacteraceae</taxon>
        <taxon>Telluria group</taxon>
        <taxon>Pseudoduganella</taxon>
    </lineage>
</organism>
<comment type="pathway">
    <text evidence="2">Siderophore biosynthesis.</text>
</comment>
<dbReference type="GO" id="GO:0005737">
    <property type="term" value="C:cytoplasm"/>
    <property type="evidence" value="ECO:0007669"/>
    <property type="project" value="TreeGrafter"/>
</dbReference>
<dbReference type="PROSITE" id="PS50075">
    <property type="entry name" value="CARRIER"/>
    <property type="match status" value="3"/>
</dbReference>
<feature type="domain" description="Carrier" evidence="6">
    <location>
        <begin position="3086"/>
        <end position="3162"/>
    </location>
</feature>
<evidence type="ECO:0000313" key="8">
    <source>
        <dbReference type="Proteomes" id="UP000446768"/>
    </source>
</evidence>
<dbReference type="SUPFAM" id="SSF52777">
    <property type="entry name" value="CoA-dependent acyltransferases"/>
    <property type="match status" value="6"/>
</dbReference>
<dbReference type="InterPro" id="IPR009081">
    <property type="entry name" value="PP-bd_ACP"/>
</dbReference>
<dbReference type="GO" id="GO:0031177">
    <property type="term" value="F:phosphopantetheine binding"/>
    <property type="evidence" value="ECO:0007669"/>
    <property type="project" value="InterPro"/>
</dbReference>
<dbReference type="NCBIfam" id="NF003417">
    <property type="entry name" value="PRK04813.1"/>
    <property type="match status" value="3"/>
</dbReference>
<dbReference type="Pfam" id="PF00501">
    <property type="entry name" value="AMP-binding"/>
    <property type="match status" value="3"/>
</dbReference>
<dbReference type="InterPro" id="IPR020806">
    <property type="entry name" value="PKS_PP-bd"/>
</dbReference>
<dbReference type="InterPro" id="IPR020845">
    <property type="entry name" value="AMP-binding_CS"/>
</dbReference>
<dbReference type="RefSeq" id="WP_154373111.1">
    <property type="nucleotide sequence ID" value="NZ_WKJJ01000005.1"/>
</dbReference>
<dbReference type="SUPFAM" id="SSF56801">
    <property type="entry name" value="Acetyl-CoA synthetase-like"/>
    <property type="match status" value="3"/>
</dbReference>
<dbReference type="InterPro" id="IPR044894">
    <property type="entry name" value="TubC_N_sf"/>
</dbReference>